<accession>A0AAW0LTJ3</accession>
<organism evidence="2 3">
    <name type="scientific">Quercus suber</name>
    <name type="common">Cork oak</name>
    <dbReference type="NCBI Taxonomy" id="58331"/>
    <lineage>
        <taxon>Eukaryota</taxon>
        <taxon>Viridiplantae</taxon>
        <taxon>Streptophyta</taxon>
        <taxon>Embryophyta</taxon>
        <taxon>Tracheophyta</taxon>
        <taxon>Spermatophyta</taxon>
        <taxon>Magnoliopsida</taxon>
        <taxon>eudicotyledons</taxon>
        <taxon>Gunneridae</taxon>
        <taxon>Pentapetalae</taxon>
        <taxon>rosids</taxon>
        <taxon>fabids</taxon>
        <taxon>Fagales</taxon>
        <taxon>Fagaceae</taxon>
        <taxon>Quercus</taxon>
    </lineage>
</organism>
<protein>
    <recommendedName>
        <fullName evidence="1">Zinc knuckle CX2CX4HX4C domain-containing protein</fullName>
    </recommendedName>
</protein>
<dbReference type="InterPro" id="IPR040256">
    <property type="entry name" value="At4g02000-like"/>
</dbReference>
<evidence type="ECO:0000313" key="2">
    <source>
        <dbReference type="EMBL" id="KAK7854805.1"/>
    </source>
</evidence>
<dbReference type="AlphaFoldDB" id="A0AAW0LTJ3"/>
<evidence type="ECO:0000313" key="3">
    <source>
        <dbReference type="Proteomes" id="UP000237347"/>
    </source>
</evidence>
<name>A0AAW0LTJ3_QUESU</name>
<dbReference type="PANTHER" id="PTHR31286:SF167">
    <property type="entry name" value="OS09G0268800 PROTEIN"/>
    <property type="match status" value="1"/>
</dbReference>
<proteinExistence type="predicted"/>
<evidence type="ECO:0000259" key="1">
    <source>
        <dbReference type="Pfam" id="PF14392"/>
    </source>
</evidence>
<feature type="domain" description="Zinc knuckle CX2CX4HX4C" evidence="1">
    <location>
        <begin position="79"/>
        <end position="109"/>
    </location>
</feature>
<keyword evidence="3" id="KW-1185">Reference proteome</keyword>
<gene>
    <name evidence="2" type="ORF">CFP56_030679</name>
</gene>
<dbReference type="InterPro" id="IPR025836">
    <property type="entry name" value="Zn_knuckle_CX2CX4HX4C"/>
</dbReference>
<sequence>MIAKNVTFDTVGIWVQIWGAPLDMVCPQVAGEVGGRLEKVEEVKRRWRNDMQNLFMKVKVVIPISQPIRRGGFLLGSDGQCTWAMFKYERLPIFCHYCGLLGHGLKHCASYFTATKMERKWYANMGIG</sequence>
<dbReference type="Pfam" id="PF14392">
    <property type="entry name" value="zf-CCHC_4"/>
    <property type="match status" value="1"/>
</dbReference>
<dbReference type="PANTHER" id="PTHR31286">
    <property type="entry name" value="GLYCINE-RICH CELL WALL STRUCTURAL PROTEIN 1.8-LIKE"/>
    <property type="match status" value="1"/>
</dbReference>
<comment type="caution">
    <text evidence="2">The sequence shown here is derived from an EMBL/GenBank/DDBJ whole genome shotgun (WGS) entry which is preliminary data.</text>
</comment>
<reference evidence="2 3" key="1">
    <citation type="journal article" date="2018" name="Sci. Data">
        <title>The draft genome sequence of cork oak.</title>
        <authorList>
            <person name="Ramos A.M."/>
            <person name="Usie A."/>
            <person name="Barbosa P."/>
            <person name="Barros P.M."/>
            <person name="Capote T."/>
            <person name="Chaves I."/>
            <person name="Simoes F."/>
            <person name="Abreu I."/>
            <person name="Carrasquinho I."/>
            <person name="Faro C."/>
            <person name="Guimaraes J.B."/>
            <person name="Mendonca D."/>
            <person name="Nobrega F."/>
            <person name="Rodrigues L."/>
            <person name="Saibo N.J.M."/>
            <person name="Varela M.C."/>
            <person name="Egas C."/>
            <person name="Matos J."/>
            <person name="Miguel C.M."/>
            <person name="Oliveira M.M."/>
            <person name="Ricardo C.P."/>
            <person name="Goncalves S."/>
        </authorList>
    </citation>
    <scope>NUCLEOTIDE SEQUENCE [LARGE SCALE GENOMIC DNA]</scope>
    <source>
        <strain evidence="3">cv. HL8</strain>
    </source>
</reference>
<dbReference type="EMBL" id="PKMF04000051">
    <property type="protein sequence ID" value="KAK7854805.1"/>
    <property type="molecule type" value="Genomic_DNA"/>
</dbReference>
<dbReference type="Proteomes" id="UP000237347">
    <property type="component" value="Unassembled WGS sequence"/>
</dbReference>